<dbReference type="EMBL" id="JAHCMY010000004">
    <property type="protein sequence ID" value="MBS9524327.1"/>
    <property type="molecule type" value="Genomic_DNA"/>
</dbReference>
<sequence>MKNLILAALLLAINFSAFAQSRSVDSLFDKYKGDKDFFHMDLGGSFMNFAKGLNISLDEGNMDAIAKSVERVKFFKLPANSGTAAADFLSLQKGLAKEKYELMMEASQKNKGVYMYSKGAKKIQDLVLLISGEGNDYIVVSLQGDFDAKTLSEVR</sequence>
<feature type="signal peptide" evidence="1">
    <location>
        <begin position="1"/>
        <end position="19"/>
    </location>
</feature>
<name>A0AAP2CHN5_9BACT</name>
<dbReference type="Proteomes" id="UP001319104">
    <property type="component" value="Unassembled WGS sequence"/>
</dbReference>
<organism evidence="2 3">
    <name type="scientific">Litoribacter ruber</name>
    <dbReference type="NCBI Taxonomy" id="702568"/>
    <lineage>
        <taxon>Bacteria</taxon>
        <taxon>Pseudomonadati</taxon>
        <taxon>Bacteroidota</taxon>
        <taxon>Cytophagia</taxon>
        <taxon>Cytophagales</taxon>
        <taxon>Cyclobacteriaceae</taxon>
        <taxon>Litoribacter</taxon>
    </lineage>
</organism>
<evidence type="ECO:0000256" key="1">
    <source>
        <dbReference type="SAM" id="SignalP"/>
    </source>
</evidence>
<evidence type="ECO:0000313" key="2">
    <source>
        <dbReference type="EMBL" id="MBS9524327.1"/>
    </source>
</evidence>
<keyword evidence="1" id="KW-0732">Signal</keyword>
<dbReference type="InterPro" id="IPR025348">
    <property type="entry name" value="DUF4252"/>
</dbReference>
<dbReference type="AlphaFoldDB" id="A0AAP2CHN5"/>
<comment type="caution">
    <text evidence="2">The sequence shown here is derived from an EMBL/GenBank/DDBJ whole genome shotgun (WGS) entry which is preliminary data.</text>
</comment>
<reference evidence="2 3" key="1">
    <citation type="submission" date="2021-05" db="EMBL/GenBank/DDBJ databases">
        <authorList>
            <person name="Zhang Z.D."/>
            <person name="Osman G."/>
        </authorList>
    </citation>
    <scope>NUCLEOTIDE SEQUENCE [LARGE SCALE GENOMIC DNA]</scope>
    <source>
        <strain evidence="2 3">KCTC 32217</strain>
    </source>
</reference>
<dbReference type="RefSeq" id="WP_213945184.1">
    <property type="nucleotide sequence ID" value="NZ_JAHCMY010000004.1"/>
</dbReference>
<accession>A0AAP2CHN5</accession>
<evidence type="ECO:0000313" key="3">
    <source>
        <dbReference type="Proteomes" id="UP001319104"/>
    </source>
</evidence>
<proteinExistence type="predicted"/>
<gene>
    <name evidence="2" type="ORF">KI659_09895</name>
</gene>
<feature type="chain" id="PRO_5043035878" evidence="1">
    <location>
        <begin position="20"/>
        <end position="155"/>
    </location>
</feature>
<protein>
    <submittedName>
        <fullName evidence="2">DUF4252 domain-containing protein</fullName>
    </submittedName>
</protein>
<keyword evidence="3" id="KW-1185">Reference proteome</keyword>
<dbReference type="Pfam" id="PF14060">
    <property type="entry name" value="DUF4252"/>
    <property type="match status" value="1"/>
</dbReference>